<proteinExistence type="predicted"/>
<organism evidence="1 2">
    <name type="scientific">Paracoccus nototheniae</name>
    <dbReference type="NCBI Taxonomy" id="2489002"/>
    <lineage>
        <taxon>Bacteria</taxon>
        <taxon>Pseudomonadati</taxon>
        <taxon>Pseudomonadota</taxon>
        <taxon>Alphaproteobacteria</taxon>
        <taxon>Rhodobacterales</taxon>
        <taxon>Paracoccaceae</taxon>
        <taxon>Paracoccus</taxon>
    </lineage>
</organism>
<protein>
    <recommendedName>
        <fullName evidence="3">DNA-binding protein</fullName>
    </recommendedName>
</protein>
<evidence type="ECO:0000313" key="2">
    <source>
        <dbReference type="Proteomes" id="UP001597302"/>
    </source>
</evidence>
<name>A0ABW4DS22_9RHOB</name>
<keyword evidence="2" id="KW-1185">Reference proteome</keyword>
<dbReference type="EMBL" id="JBHTOQ010000003">
    <property type="protein sequence ID" value="MFD1479713.1"/>
    <property type="molecule type" value="Genomic_DNA"/>
</dbReference>
<sequence length="128" mass="13713">MSRDPTDPRLPMAGAGTRHPHVATVVPKRDFVDRVVAASGARRAEARPIIEATLEQLGQILSAGHTLAVPPLGRARINLERDARGGDVITLRLRRNPRRIPIETPDLPALLSAAVCAPTDPAPPCEKS</sequence>
<comment type="caution">
    <text evidence="1">The sequence shown here is derived from an EMBL/GenBank/DDBJ whole genome shotgun (WGS) entry which is preliminary data.</text>
</comment>
<dbReference type="Proteomes" id="UP001597302">
    <property type="component" value="Unassembled WGS sequence"/>
</dbReference>
<evidence type="ECO:0000313" key="1">
    <source>
        <dbReference type="EMBL" id="MFD1479713.1"/>
    </source>
</evidence>
<dbReference type="RefSeq" id="WP_207392216.1">
    <property type="nucleotide sequence ID" value="NZ_CBCSAJ010000057.1"/>
</dbReference>
<evidence type="ECO:0008006" key="3">
    <source>
        <dbReference type="Google" id="ProtNLM"/>
    </source>
</evidence>
<accession>A0ABW4DS22</accession>
<reference evidence="2" key="1">
    <citation type="journal article" date="2019" name="Int. J. Syst. Evol. Microbiol.">
        <title>The Global Catalogue of Microorganisms (GCM) 10K type strain sequencing project: providing services to taxonomists for standard genome sequencing and annotation.</title>
        <authorList>
            <consortium name="The Broad Institute Genomics Platform"/>
            <consortium name="The Broad Institute Genome Sequencing Center for Infectious Disease"/>
            <person name="Wu L."/>
            <person name="Ma J."/>
        </authorList>
    </citation>
    <scope>NUCLEOTIDE SEQUENCE [LARGE SCALE GENOMIC DNA]</scope>
    <source>
        <strain evidence="2">CCM 8875</strain>
    </source>
</reference>
<gene>
    <name evidence="1" type="ORF">ACFQ5P_00245</name>
</gene>